<dbReference type="GO" id="GO:0035371">
    <property type="term" value="C:microtubule plus-end"/>
    <property type="evidence" value="ECO:0007669"/>
    <property type="project" value="TreeGrafter"/>
</dbReference>
<evidence type="ECO:0000313" key="3">
    <source>
        <dbReference type="Ensembl" id="ENSLACP00000020127.1"/>
    </source>
</evidence>
<evidence type="ECO:0000256" key="1">
    <source>
        <dbReference type="SAM" id="Coils"/>
    </source>
</evidence>
<sequence>MEKSRIPVYSQSGRTAVGKHFPTDTNMSGPSKRSCLSKEEVPEFSKDPNFAFAANCPGGVVFNAPKPTAAQNPVQYIKKVPSLGETGRYRVEAELRDRNQLLEAANRDLHLELSGTQNHIQELTEKSEKLESDIKELNQQLESCLVVLETRNIDPVTGSKIVESVEENDRSRAETMLFHERLL</sequence>
<evidence type="ECO:0000256" key="2">
    <source>
        <dbReference type="SAM" id="MobiDB-lite"/>
    </source>
</evidence>
<dbReference type="STRING" id="7897.ENSLACP00000020127"/>
<reference evidence="3" key="3">
    <citation type="submission" date="2025-09" db="UniProtKB">
        <authorList>
            <consortium name="Ensembl"/>
        </authorList>
    </citation>
    <scope>IDENTIFICATION</scope>
</reference>
<dbReference type="Ensembl" id="ENSLACT00000020265.1">
    <property type="protein sequence ID" value="ENSLACP00000020127.1"/>
    <property type="gene ID" value="ENSLACG00000017688.1"/>
</dbReference>
<keyword evidence="4" id="KW-1185">Reference proteome</keyword>
<dbReference type="AlphaFoldDB" id="H3BE06"/>
<dbReference type="GO" id="GO:0034451">
    <property type="term" value="C:centriolar satellite"/>
    <property type="evidence" value="ECO:0007669"/>
    <property type="project" value="TreeGrafter"/>
</dbReference>
<feature type="region of interest" description="Disordered" evidence="2">
    <location>
        <begin position="1"/>
        <end position="40"/>
    </location>
</feature>
<dbReference type="PANTHER" id="PTHR31940:SF2">
    <property type="entry name" value="SMALL KINETOCHORE-ASSOCIATED PROTEIN"/>
    <property type="match status" value="1"/>
</dbReference>
<organism evidence="3 4">
    <name type="scientific">Latimeria chalumnae</name>
    <name type="common">Coelacanth</name>
    <dbReference type="NCBI Taxonomy" id="7897"/>
    <lineage>
        <taxon>Eukaryota</taxon>
        <taxon>Metazoa</taxon>
        <taxon>Chordata</taxon>
        <taxon>Craniata</taxon>
        <taxon>Vertebrata</taxon>
        <taxon>Euteleostomi</taxon>
        <taxon>Coelacanthiformes</taxon>
        <taxon>Coelacanthidae</taxon>
        <taxon>Latimeria</taxon>
    </lineage>
</organism>
<proteinExistence type="predicted"/>
<dbReference type="eggNOG" id="ENOG502S60X">
    <property type="taxonomic scope" value="Eukaryota"/>
</dbReference>
<keyword evidence="1" id="KW-0175">Coiled coil</keyword>
<dbReference type="EMBL" id="AFYH01029263">
    <property type="status" value="NOT_ANNOTATED_CDS"/>
    <property type="molecule type" value="Genomic_DNA"/>
</dbReference>
<dbReference type="InterPro" id="IPR033373">
    <property type="entry name" value="SKAP"/>
</dbReference>
<feature type="coiled-coil region" evidence="1">
    <location>
        <begin position="92"/>
        <end position="147"/>
    </location>
</feature>
<dbReference type="PANTHER" id="PTHR31940">
    <property type="entry name" value="SMALL KINETOCHORE-ASSOCIATED PROTEIN"/>
    <property type="match status" value="1"/>
</dbReference>
<name>H3BE06_LATCH</name>
<dbReference type="GO" id="GO:0007051">
    <property type="term" value="P:spindle organization"/>
    <property type="evidence" value="ECO:0007669"/>
    <property type="project" value="InterPro"/>
</dbReference>
<dbReference type="GO" id="GO:0000070">
    <property type="term" value="P:mitotic sister chromatid segregation"/>
    <property type="evidence" value="ECO:0007669"/>
    <property type="project" value="TreeGrafter"/>
</dbReference>
<reference evidence="4" key="1">
    <citation type="submission" date="2011-08" db="EMBL/GenBank/DDBJ databases">
        <title>The draft genome of Latimeria chalumnae.</title>
        <authorList>
            <person name="Di Palma F."/>
            <person name="Alfoldi J."/>
            <person name="Johnson J."/>
            <person name="Berlin A."/>
            <person name="Gnerre S."/>
            <person name="Jaffe D."/>
            <person name="MacCallum I."/>
            <person name="Young S."/>
            <person name="Walker B.J."/>
            <person name="Lander E."/>
            <person name="Lindblad-Toh K."/>
        </authorList>
    </citation>
    <scope>NUCLEOTIDE SEQUENCE [LARGE SCALE GENOMIC DNA]</scope>
    <source>
        <strain evidence="4">Wild caught</strain>
    </source>
</reference>
<dbReference type="GO" id="GO:0000776">
    <property type="term" value="C:kinetochore"/>
    <property type="evidence" value="ECO:0007669"/>
    <property type="project" value="InterPro"/>
</dbReference>
<dbReference type="GO" id="GO:0072686">
    <property type="term" value="C:mitotic spindle"/>
    <property type="evidence" value="ECO:0007669"/>
    <property type="project" value="TreeGrafter"/>
</dbReference>
<evidence type="ECO:0000313" key="4">
    <source>
        <dbReference type="Proteomes" id="UP000008672"/>
    </source>
</evidence>
<reference evidence="3" key="2">
    <citation type="submission" date="2025-08" db="UniProtKB">
        <authorList>
            <consortium name="Ensembl"/>
        </authorList>
    </citation>
    <scope>IDENTIFICATION</scope>
</reference>
<protein>
    <submittedName>
        <fullName evidence="3">Uncharacterized protein</fullName>
    </submittedName>
</protein>
<dbReference type="InParanoid" id="H3BE06"/>
<dbReference type="OMA" id="EMKECSA"/>
<dbReference type="GeneTree" id="ENSGT00390000010376"/>
<accession>H3BE06</accession>
<dbReference type="EMBL" id="AFYH01029264">
    <property type="status" value="NOT_ANNOTATED_CDS"/>
    <property type="molecule type" value="Genomic_DNA"/>
</dbReference>
<dbReference type="GO" id="GO:0051988">
    <property type="term" value="P:regulation of attachment of spindle microtubules to kinetochore"/>
    <property type="evidence" value="ECO:0007669"/>
    <property type="project" value="InterPro"/>
</dbReference>
<dbReference type="Proteomes" id="UP000008672">
    <property type="component" value="Unassembled WGS sequence"/>
</dbReference>
<dbReference type="Bgee" id="ENSLACG00000017688">
    <property type="expression patterns" value="Expressed in pectoral fin and 1 other cell type or tissue"/>
</dbReference>